<accession>A0A1I0MN51</accession>
<dbReference type="Proteomes" id="UP000198518">
    <property type="component" value="Unassembled WGS sequence"/>
</dbReference>
<keyword evidence="2" id="KW-0808">Transferase</keyword>
<dbReference type="CDD" id="cd04301">
    <property type="entry name" value="NAT_SF"/>
    <property type="match status" value="1"/>
</dbReference>
<dbReference type="InterPro" id="IPR000182">
    <property type="entry name" value="GNAT_dom"/>
</dbReference>
<protein>
    <submittedName>
        <fullName evidence="2">Acetyltransferase (GNAT) family protein</fullName>
    </submittedName>
</protein>
<evidence type="ECO:0000313" key="3">
    <source>
        <dbReference type="Proteomes" id="UP000198518"/>
    </source>
</evidence>
<dbReference type="OrthoDB" id="213793at2157"/>
<sequence>MRYAVLGGPDDGPTLLLDWEAFSYAGKFVMSNTGKAVAYEGPPVGERDGWPPAAREADDPVADVVGAVSFNEDRTDPGTAWLRYVTVRGDRRGDGVGARLCAFAADRLLDDCDRVRIAVNNPFAYEALHKAGFGFTGEETGIAELVLERPCEDRAAGYQDGLDRYRERDLSPEEEAFLDRKRGQSPPVRVDW</sequence>
<organism evidence="2 3">
    <name type="scientific">Halobacterium jilantaiense</name>
    <dbReference type="NCBI Taxonomy" id="355548"/>
    <lineage>
        <taxon>Archaea</taxon>
        <taxon>Methanobacteriati</taxon>
        <taxon>Methanobacteriota</taxon>
        <taxon>Stenosarchaea group</taxon>
        <taxon>Halobacteria</taxon>
        <taxon>Halobacteriales</taxon>
        <taxon>Halobacteriaceae</taxon>
        <taxon>Halobacterium</taxon>
    </lineage>
</organism>
<proteinExistence type="predicted"/>
<feature type="domain" description="N-acetyltransferase" evidence="1">
    <location>
        <begin position="63"/>
        <end position="133"/>
    </location>
</feature>
<gene>
    <name evidence="2" type="ORF">SAMN04487945_0227</name>
</gene>
<dbReference type="InterPro" id="IPR016181">
    <property type="entry name" value="Acyl_CoA_acyltransferase"/>
</dbReference>
<dbReference type="AlphaFoldDB" id="A0A1I0MN51"/>
<reference evidence="2 3" key="1">
    <citation type="submission" date="2016-10" db="EMBL/GenBank/DDBJ databases">
        <authorList>
            <person name="de Groot N.N."/>
        </authorList>
    </citation>
    <scope>NUCLEOTIDE SEQUENCE [LARGE SCALE GENOMIC DNA]</scope>
    <source>
        <strain evidence="2 3">CGMCC 1.5337</strain>
    </source>
</reference>
<name>A0A1I0MN51_9EURY</name>
<dbReference type="STRING" id="355548.SAMN04487945_0227"/>
<dbReference type="SUPFAM" id="SSF55729">
    <property type="entry name" value="Acyl-CoA N-acyltransferases (Nat)"/>
    <property type="match status" value="1"/>
</dbReference>
<keyword evidence="3" id="KW-1185">Reference proteome</keyword>
<dbReference type="Gene3D" id="3.40.630.30">
    <property type="match status" value="1"/>
</dbReference>
<dbReference type="GO" id="GO:0016747">
    <property type="term" value="F:acyltransferase activity, transferring groups other than amino-acyl groups"/>
    <property type="evidence" value="ECO:0007669"/>
    <property type="project" value="InterPro"/>
</dbReference>
<evidence type="ECO:0000313" key="2">
    <source>
        <dbReference type="EMBL" id="SEV89918.1"/>
    </source>
</evidence>
<dbReference type="Pfam" id="PF00583">
    <property type="entry name" value="Acetyltransf_1"/>
    <property type="match status" value="1"/>
</dbReference>
<dbReference type="RefSeq" id="WP_089667314.1">
    <property type="nucleotide sequence ID" value="NZ_FOJA01000001.1"/>
</dbReference>
<dbReference type="EMBL" id="FOJA01000001">
    <property type="protein sequence ID" value="SEV89918.1"/>
    <property type="molecule type" value="Genomic_DNA"/>
</dbReference>
<evidence type="ECO:0000259" key="1">
    <source>
        <dbReference type="Pfam" id="PF00583"/>
    </source>
</evidence>